<keyword evidence="2" id="KW-1185">Reference proteome</keyword>
<protein>
    <submittedName>
        <fullName evidence="1">Uncharacterized protein</fullName>
    </submittedName>
</protein>
<accession>A0ACC0NRQ4</accession>
<organism evidence="1 2">
    <name type="scientific">Rhododendron molle</name>
    <name type="common">Chinese azalea</name>
    <name type="synonym">Azalea mollis</name>
    <dbReference type="NCBI Taxonomy" id="49168"/>
    <lineage>
        <taxon>Eukaryota</taxon>
        <taxon>Viridiplantae</taxon>
        <taxon>Streptophyta</taxon>
        <taxon>Embryophyta</taxon>
        <taxon>Tracheophyta</taxon>
        <taxon>Spermatophyta</taxon>
        <taxon>Magnoliopsida</taxon>
        <taxon>eudicotyledons</taxon>
        <taxon>Gunneridae</taxon>
        <taxon>Pentapetalae</taxon>
        <taxon>asterids</taxon>
        <taxon>Ericales</taxon>
        <taxon>Ericaceae</taxon>
        <taxon>Ericoideae</taxon>
        <taxon>Rhodoreae</taxon>
        <taxon>Rhododendron</taxon>
    </lineage>
</organism>
<reference evidence="1" key="1">
    <citation type="submission" date="2022-02" db="EMBL/GenBank/DDBJ databases">
        <title>Plant Genome Project.</title>
        <authorList>
            <person name="Zhang R.-G."/>
        </authorList>
    </citation>
    <scope>NUCLEOTIDE SEQUENCE</scope>
    <source>
        <strain evidence="1">AT1</strain>
    </source>
</reference>
<evidence type="ECO:0000313" key="2">
    <source>
        <dbReference type="Proteomes" id="UP001062846"/>
    </source>
</evidence>
<dbReference type="EMBL" id="CM046392">
    <property type="protein sequence ID" value="KAI8555437.1"/>
    <property type="molecule type" value="Genomic_DNA"/>
</dbReference>
<dbReference type="Proteomes" id="UP001062846">
    <property type="component" value="Chromosome 5"/>
</dbReference>
<gene>
    <name evidence="1" type="ORF">RHMOL_Rhmol05G0174400</name>
</gene>
<name>A0ACC0NRQ4_RHOML</name>
<comment type="caution">
    <text evidence="1">The sequence shown here is derived from an EMBL/GenBank/DDBJ whole genome shotgun (WGS) entry which is preliminary data.</text>
</comment>
<evidence type="ECO:0000313" key="1">
    <source>
        <dbReference type="EMBL" id="KAI8555437.1"/>
    </source>
</evidence>
<proteinExistence type="predicted"/>
<sequence>MRLIGDGGPDQRGGDSGFDWCGCFRLNSGVDGDENGTSSGAHQFRTGRDVHFQVGFQDPFFKSAGFLKNTNRGGAEYSNPIGIEHPIPPGVSYLDIRHSISSPDLPTPTGDNMPPVGSVLHLLPVRKGQSARASGNSLCLLLAAKLLQNICAACLLLQFGLLNNPIWSFGYDAISYAEIYCCNSWNLLFGDYLKTVTSMAVLEISWNRGS</sequence>